<protein>
    <submittedName>
        <fullName evidence="1">Uncharacterized protein</fullName>
    </submittedName>
</protein>
<keyword evidence="2" id="KW-1185">Reference proteome</keyword>
<dbReference type="EMBL" id="LN679124">
    <property type="protein sequence ID" value="CEL56765.1"/>
    <property type="molecule type" value="Genomic_DNA"/>
</dbReference>
<gene>
    <name evidence="1" type="ORF">RSOLAG1IB_08067</name>
</gene>
<evidence type="ECO:0000313" key="1">
    <source>
        <dbReference type="EMBL" id="CEL56765.1"/>
    </source>
</evidence>
<accession>A0A0B7FGJ6</accession>
<name>A0A0B7FGJ6_THACB</name>
<sequence>MAALRSLANIDKSPHRTHFVPTASTGQLHPGGIIIRSLALIYGYIQDFVLHCLLVSFRSPCTGWYSIGVVHLISFR</sequence>
<proteinExistence type="predicted"/>
<organism evidence="1 2">
    <name type="scientific">Thanatephorus cucumeris (strain AG1-IB / isolate 7/3/14)</name>
    <name type="common">Lettuce bottom rot fungus</name>
    <name type="synonym">Rhizoctonia solani</name>
    <dbReference type="NCBI Taxonomy" id="1108050"/>
    <lineage>
        <taxon>Eukaryota</taxon>
        <taxon>Fungi</taxon>
        <taxon>Dikarya</taxon>
        <taxon>Basidiomycota</taxon>
        <taxon>Agaricomycotina</taxon>
        <taxon>Agaricomycetes</taxon>
        <taxon>Cantharellales</taxon>
        <taxon>Ceratobasidiaceae</taxon>
        <taxon>Rhizoctonia</taxon>
        <taxon>Rhizoctonia solani AG-1</taxon>
    </lineage>
</organism>
<dbReference type="AlphaFoldDB" id="A0A0B7FGJ6"/>
<reference evidence="1 2" key="1">
    <citation type="submission" date="2014-11" db="EMBL/GenBank/DDBJ databases">
        <authorList>
            <person name="Wibberg Daniel"/>
        </authorList>
    </citation>
    <scope>NUCLEOTIDE SEQUENCE [LARGE SCALE GENOMIC DNA]</scope>
    <source>
        <strain evidence="1">Rhizoctonia solani AG1-IB 7/3/14</strain>
    </source>
</reference>
<evidence type="ECO:0000313" key="2">
    <source>
        <dbReference type="Proteomes" id="UP000059188"/>
    </source>
</evidence>
<dbReference type="Proteomes" id="UP000059188">
    <property type="component" value="Unassembled WGS sequence"/>
</dbReference>